<dbReference type="RefSeq" id="WP_380135683.1">
    <property type="nucleotide sequence ID" value="NZ_JBHLUI010000003.1"/>
</dbReference>
<proteinExistence type="predicted"/>
<evidence type="ECO:0000313" key="1">
    <source>
        <dbReference type="EMBL" id="MFB9376834.1"/>
    </source>
</evidence>
<evidence type="ECO:0000313" key="2">
    <source>
        <dbReference type="Proteomes" id="UP001589748"/>
    </source>
</evidence>
<dbReference type="Proteomes" id="UP001589748">
    <property type="component" value="Unassembled WGS sequence"/>
</dbReference>
<reference evidence="1 2" key="1">
    <citation type="submission" date="2024-09" db="EMBL/GenBank/DDBJ databases">
        <authorList>
            <person name="Sun Q."/>
            <person name="Mori K."/>
        </authorList>
    </citation>
    <scope>NUCLEOTIDE SEQUENCE [LARGE SCALE GENOMIC DNA]</scope>
    <source>
        <strain evidence="1 2">TISTR 1856</strain>
    </source>
</reference>
<gene>
    <name evidence="1" type="ORF">ACFFVI_07625</name>
</gene>
<dbReference type="Gene3D" id="2.60.120.380">
    <property type="match status" value="2"/>
</dbReference>
<protein>
    <submittedName>
        <fullName evidence="1">Peptidase</fullName>
    </submittedName>
</protein>
<name>A0ABV5LRW4_9ACTN</name>
<organism evidence="1 2">
    <name type="scientific">Kineococcus gynurae</name>
    <dbReference type="NCBI Taxonomy" id="452979"/>
    <lineage>
        <taxon>Bacteria</taxon>
        <taxon>Bacillati</taxon>
        <taxon>Actinomycetota</taxon>
        <taxon>Actinomycetes</taxon>
        <taxon>Kineosporiales</taxon>
        <taxon>Kineosporiaceae</taxon>
        <taxon>Kineococcus</taxon>
    </lineage>
</organism>
<comment type="caution">
    <text evidence="1">The sequence shown here is derived from an EMBL/GenBank/DDBJ whole genome shotgun (WGS) entry which is preliminary data.</text>
</comment>
<keyword evidence="2" id="KW-1185">Reference proteome</keyword>
<dbReference type="EMBL" id="JBHMDM010000004">
    <property type="protein sequence ID" value="MFB9376834.1"/>
    <property type="molecule type" value="Genomic_DNA"/>
</dbReference>
<sequence>MSGHEPTVRGIGSPVEENIMRGKITVAAALLATAGLAGAGAAIAAPTVPTATPIHFAAGATSAHVAGKVAAHGDQRYTFDARAGQRATFHLARSTSAMTWTLVGPTGPAVHDARSPRQSDFAYTLPETGRYYVDIVSSRPASYDLTLSIPAPRSGGTTAGAIVFAPGATSATVTGRRGSAAASTDYRFDARAGQRASITFTDSSPLGTWDLVAPDGSPLHNQMTSEQAHGTFTLPATGTYRLTVQSPAHSHYALTLSIPRG</sequence>
<accession>A0ABV5LRW4</accession>